<dbReference type="AlphaFoldDB" id="A0A0R2FYP3"/>
<organism evidence="2 3">
    <name type="scientific">Weissella halotolerans DSM 20190</name>
    <dbReference type="NCBI Taxonomy" id="1123500"/>
    <lineage>
        <taxon>Bacteria</taxon>
        <taxon>Bacillati</taxon>
        <taxon>Bacillota</taxon>
        <taxon>Bacilli</taxon>
        <taxon>Lactobacillales</taxon>
        <taxon>Lactobacillaceae</taxon>
        <taxon>Weissella</taxon>
    </lineage>
</organism>
<proteinExistence type="predicted"/>
<dbReference type="STRING" id="1123500.GCA_000420365_00143"/>
<dbReference type="RefSeq" id="WP_022790945.1">
    <property type="nucleotide sequence ID" value="NZ_ATUU01000001.1"/>
</dbReference>
<protein>
    <recommendedName>
        <fullName evidence="4">Integral membrane protein</fullName>
    </recommendedName>
</protein>
<dbReference type="PANTHER" id="PTHR40076">
    <property type="entry name" value="MEMBRANE PROTEIN-RELATED"/>
    <property type="match status" value="1"/>
</dbReference>
<comment type="caution">
    <text evidence="2">The sequence shown here is derived from an EMBL/GenBank/DDBJ whole genome shotgun (WGS) entry which is preliminary data.</text>
</comment>
<feature type="transmembrane region" description="Helical" evidence="1">
    <location>
        <begin position="196"/>
        <end position="214"/>
    </location>
</feature>
<dbReference type="EMBL" id="JQAX01000001">
    <property type="protein sequence ID" value="KRN33555.1"/>
    <property type="molecule type" value="Genomic_DNA"/>
</dbReference>
<reference evidence="2 3" key="1">
    <citation type="journal article" date="2015" name="Genome Announc.">
        <title>Expanding the biotechnology potential of lactobacilli through comparative genomics of 213 strains and associated genera.</title>
        <authorList>
            <person name="Sun Z."/>
            <person name="Harris H.M."/>
            <person name="McCann A."/>
            <person name="Guo C."/>
            <person name="Argimon S."/>
            <person name="Zhang W."/>
            <person name="Yang X."/>
            <person name="Jeffery I.B."/>
            <person name="Cooney J.C."/>
            <person name="Kagawa T.F."/>
            <person name="Liu W."/>
            <person name="Song Y."/>
            <person name="Salvetti E."/>
            <person name="Wrobel A."/>
            <person name="Rasinkangas P."/>
            <person name="Parkhill J."/>
            <person name="Rea M.C."/>
            <person name="O'Sullivan O."/>
            <person name="Ritari J."/>
            <person name="Douillard F.P."/>
            <person name="Paul Ross R."/>
            <person name="Yang R."/>
            <person name="Briner A.E."/>
            <person name="Felis G.E."/>
            <person name="de Vos W.M."/>
            <person name="Barrangou R."/>
            <person name="Klaenhammer T.R."/>
            <person name="Caufield P.W."/>
            <person name="Cui Y."/>
            <person name="Zhang H."/>
            <person name="O'Toole P.W."/>
        </authorList>
    </citation>
    <scope>NUCLEOTIDE SEQUENCE [LARGE SCALE GENOMIC DNA]</scope>
    <source>
        <strain evidence="2 3">DSM 20190</strain>
    </source>
</reference>
<keyword evidence="3" id="KW-1185">Reference proteome</keyword>
<evidence type="ECO:0008006" key="4">
    <source>
        <dbReference type="Google" id="ProtNLM"/>
    </source>
</evidence>
<dbReference type="InParanoid" id="A0A0R2FYP3"/>
<feature type="transmembrane region" description="Helical" evidence="1">
    <location>
        <begin position="20"/>
        <end position="40"/>
    </location>
</feature>
<dbReference type="Pfam" id="PF06161">
    <property type="entry name" value="DUF975"/>
    <property type="match status" value="1"/>
</dbReference>
<dbReference type="Proteomes" id="UP000051296">
    <property type="component" value="Unassembled WGS sequence"/>
</dbReference>
<sequence>MDRLTLKQESKTFLNQHLQYSLLLFLISVLTATFVSKATNRIPIPIQMDPQVQVTISLAGLASIINWITLTSAKFVTLDNLRAKKVSGSPISQQVMVFQGRYFWGTLGITLLSAFYVFCWSLLLVIPGIIKSYSYMQALNLYKDSVDAGQPLGINEAITLSRQLMDGQKLNLFVLQLSFVFWWLLSIPTFGLSDLYVIPYYTYALQLFYLNLLAQRDGKPLHQALSKDYLSDPNDEL</sequence>
<keyword evidence="1" id="KW-0812">Transmembrane</keyword>
<feature type="transmembrane region" description="Helical" evidence="1">
    <location>
        <begin position="102"/>
        <end position="126"/>
    </location>
</feature>
<keyword evidence="1" id="KW-1133">Transmembrane helix</keyword>
<name>A0A0R2FYP3_9LACO</name>
<dbReference type="eggNOG" id="COG5523">
    <property type="taxonomic scope" value="Bacteria"/>
</dbReference>
<accession>A0A0R2FYP3</accession>
<feature type="transmembrane region" description="Helical" evidence="1">
    <location>
        <begin position="170"/>
        <end position="190"/>
    </location>
</feature>
<dbReference type="OrthoDB" id="9784844at2"/>
<dbReference type="InterPro" id="IPR010380">
    <property type="entry name" value="DUF975"/>
</dbReference>
<gene>
    <name evidence="2" type="ORF">IV68_GL000361</name>
</gene>
<dbReference type="PATRIC" id="fig|1123500.6.peg.362"/>
<evidence type="ECO:0000313" key="2">
    <source>
        <dbReference type="EMBL" id="KRN33555.1"/>
    </source>
</evidence>
<keyword evidence="1" id="KW-0472">Membrane</keyword>
<dbReference type="PANTHER" id="PTHR40076:SF1">
    <property type="entry name" value="MEMBRANE PROTEIN"/>
    <property type="match status" value="1"/>
</dbReference>
<evidence type="ECO:0000313" key="3">
    <source>
        <dbReference type="Proteomes" id="UP000051296"/>
    </source>
</evidence>
<evidence type="ECO:0000256" key="1">
    <source>
        <dbReference type="SAM" id="Phobius"/>
    </source>
</evidence>